<evidence type="ECO:0000256" key="5">
    <source>
        <dbReference type="ARBA" id="ARBA00023237"/>
    </source>
</evidence>
<accession>A0A9E2SBU3</accession>
<keyword evidence="9" id="KW-1185">Reference proteome</keyword>
<dbReference type="EMBL" id="JAHSPG010000015">
    <property type="protein sequence ID" value="MBV4359262.1"/>
    <property type="molecule type" value="Genomic_DNA"/>
</dbReference>
<dbReference type="SUPFAM" id="SSF48452">
    <property type="entry name" value="TPR-like"/>
    <property type="match status" value="1"/>
</dbReference>
<dbReference type="Pfam" id="PF07980">
    <property type="entry name" value="SusD_RagB"/>
    <property type="match status" value="1"/>
</dbReference>
<evidence type="ECO:0000313" key="8">
    <source>
        <dbReference type="EMBL" id="MBV4359262.1"/>
    </source>
</evidence>
<keyword evidence="3" id="KW-0732">Signal</keyword>
<evidence type="ECO:0000259" key="7">
    <source>
        <dbReference type="Pfam" id="PF14322"/>
    </source>
</evidence>
<sequence length="503" mass="55500">MPKHIMSVYTSVVFLLVATLCGCNKFLDVRPKDKVPQPELFKDAQGFKDALNGVYLGIDKPTGSAALFGLYTGNLSMSMLSTLAYDYDNAATANVGSNSSFFLTLASYNYADATIKAEQMYIWNGMYYNIANINNLLSQIDDKKGVFKGDDYNRIKGEATALRALLHFDLARMFGQAPLKGMNEPAIPYVTRYGVTATPFVSLSNALDSCIRDLSAAKDILAQTDTSAVLKAVDDPFTSYTQNHMNYWAVEALMARVYLYKGDMINADKYAKAVIASGKFPLITSNVALQTNAVRDRLFSQELVFSVYSSNLKTYNLNLFNKSSGTPLQVLATKGATPTAADSVGNKYLYYRKGSGAASDYRFISWFDKSTGGVQVPSKYFQDDNLPYYLQGNVPVIRVSEMYYIAAEAANANGDIPTGVMFLNNVRQARGLPALNASGINYADSLSSEIMAEYRKEFVQEGQTFFYYKRLNKDLKQVTTTAAAVPAGVYTFPIPDAENEYNH</sequence>
<comment type="subcellular location">
    <subcellularLocation>
        <location evidence="1">Cell outer membrane</location>
    </subcellularLocation>
</comment>
<keyword evidence="4" id="KW-0472">Membrane</keyword>
<feature type="domain" description="RagB/SusD" evidence="6">
    <location>
        <begin position="378"/>
        <end position="479"/>
    </location>
</feature>
<dbReference type="AlphaFoldDB" id="A0A9E2SBU3"/>
<evidence type="ECO:0000256" key="3">
    <source>
        <dbReference type="ARBA" id="ARBA00022729"/>
    </source>
</evidence>
<organism evidence="8 9">
    <name type="scientific">Pinibacter aurantiacus</name>
    <dbReference type="NCBI Taxonomy" id="2851599"/>
    <lineage>
        <taxon>Bacteria</taxon>
        <taxon>Pseudomonadati</taxon>
        <taxon>Bacteroidota</taxon>
        <taxon>Chitinophagia</taxon>
        <taxon>Chitinophagales</taxon>
        <taxon>Chitinophagaceae</taxon>
        <taxon>Pinibacter</taxon>
    </lineage>
</organism>
<dbReference type="Pfam" id="PF14322">
    <property type="entry name" value="SusD-like_3"/>
    <property type="match status" value="1"/>
</dbReference>
<evidence type="ECO:0000256" key="2">
    <source>
        <dbReference type="ARBA" id="ARBA00006275"/>
    </source>
</evidence>
<dbReference type="InterPro" id="IPR012944">
    <property type="entry name" value="SusD_RagB_dom"/>
</dbReference>
<dbReference type="PROSITE" id="PS51257">
    <property type="entry name" value="PROKAR_LIPOPROTEIN"/>
    <property type="match status" value="1"/>
</dbReference>
<comment type="similarity">
    <text evidence="2">Belongs to the SusD family.</text>
</comment>
<evidence type="ECO:0000259" key="6">
    <source>
        <dbReference type="Pfam" id="PF07980"/>
    </source>
</evidence>
<dbReference type="Gene3D" id="1.25.40.390">
    <property type="match status" value="1"/>
</dbReference>
<proteinExistence type="inferred from homology"/>
<dbReference type="InterPro" id="IPR033985">
    <property type="entry name" value="SusD-like_N"/>
</dbReference>
<comment type="caution">
    <text evidence="8">The sequence shown here is derived from an EMBL/GenBank/DDBJ whole genome shotgun (WGS) entry which is preliminary data.</text>
</comment>
<feature type="domain" description="SusD-like N-terminal" evidence="7">
    <location>
        <begin position="102"/>
        <end position="259"/>
    </location>
</feature>
<keyword evidence="5" id="KW-0998">Cell outer membrane</keyword>
<evidence type="ECO:0000256" key="4">
    <source>
        <dbReference type="ARBA" id="ARBA00023136"/>
    </source>
</evidence>
<evidence type="ECO:0000256" key="1">
    <source>
        <dbReference type="ARBA" id="ARBA00004442"/>
    </source>
</evidence>
<gene>
    <name evidence="8" type="ORF">KTO63_18990</name>
</gene>
<protein>
    <submittedName>
        <fullName evidence="8">RagB/SusD family nutrient uptake outer membrane protein</fullName>
    </submittedName>
</protein>
<dbReference type="GO" id="GO:0009279">
    <property type="term" value="C:cell outer membrane"/>
    <property type="evidence" value="ECO:0007669"/>
    <property type="project" value="UniProtKB-SubCell"/>
</dbReference>
<reference evidence="8" key="1">
    <citation type="submission" date="2021-06" db="EMBL/GenBank/DDBJ databases">
        <authorList>
            <person name="Huq M.A."/>
        </authorList>
    </citation>
    <scope>NUCLEOTIDE SEQUENCE</scope>
    <source>
        <strain evidence="8">MAH-26</strain>
    </source>
</reference>
<evidence type="ECO:0000313" key="9">
    <source>
        <dbReference type="Proteomes" id="UP000812270"/>
    </source>
</evidence>
<name>A0A9E2SBU3_9BACT</name>
<dbReference type="Proteomes" id="UP000812270">
    <property type="component" value="Unassembled WGS sequence"/>
</dbReference>
<dbReference type="InterPro" id="IPR011990">
    <property type="entry name" value="TPR-like_helical_dom_sf"/>
</dbReference>